<dbReference type="PANTHER" id="PTHR23132">
    <property type="entry name" value="D-ALANINE--D-ALANINE LIGASE"/>
    <property type="match status" value="1"/>
</dbReference>
<evidence type="ECO:0000259" key="4">
    <source>
        <dbReference type="PROSITE" id="PS50975"/>
    </source>
</evidence>
<dbReference type="Gene3D" id="3.30.1490.20">
    <property type="entry name" value="ATP-grasp fold, A domain"/>
    <property type="match status" value="1"/>
</dbReference>
<dbReference type="PANTHER" id="PTHR23132:SF23">
    <property type="entry name" value="D-ALANINE--D-ALANINE LIGASE B"/>
    <property type="match status" value="1"/>
</dbReference>
<comment type="caution">
    <text evidence="5">The sequence shown here is derived from an EMBL/GenBank/DDBJ whole genome shotgun (WGS) entry which is preliminary data.</text>
</comment>
<dbReference type="SUPFAM" id="SSF52440">
    <property type="entry name" value="PreATP-grasp domain"/>
    <property type="match status" value="1"/>
</dbReference>
<feature type="domain" description="ATP-grasp" evidence="4">
    <location>
        <begin position="106"/>
        <end position="194"/>
    </location>
</feature>
<dbReference type="Gene3D" id="3.30.470.20">
    <property type="entry name" value="ATP-grasp fold, B domain"/>
    <property type="match status" value="1"/>
</dbReference>
<dbReference type="SUPFAM" id="SSF56059">
    <property type="entry name" value="Glutathione synthetase ATP-binding domain-like"/>
    <property type="match status" value="1"/>
</dbReference>
<dbReference type="EMBL" id="BARU01033451">
    <property type="protein sequence ID" value="GAH67623.1"/>
    <property type="molecule type" value="Genomic_DNA"/>
</dbReference>
<dbReference type="GO" id="GO:0008716">
    <property type="term" value="F:D-alanine-D-alanine ligase activity"/>
    <property type="evidence" value="ECO:0007669"/>
    <property type="project" value="InterPro"/>
</dbReference>
<evidence type="ECO:0000256" key="3">
    <source>
        <dbReference type="ARBA" id="ARBA00023316"/>
    </source>
</evidence>
<dbReference type="GO" id="GO:0046872">
    <property type="term" value="F:metal ion binding"/>
    <property type="evidence" value="ECO:0007669"/>
    <property type="project" value="InterPro"/>
</dbReference>
<organism evidence="5">
    <name type="scientific">marine sediment metagenome</name>
    <dbReference type="NCBI Taxonomy" id="412755"/>
    <lineage>
        <taxon>unclassified sequences</taxon>
        <taxon>metagenomes</taxon>
        <taxon>ecological metagenomes</taxon>
    </lineage>
</organism>
<dbReference type="PROSITE" id="PS50975">
    <property type="entry name" value="ATP_GRASP"/>
    <property type="match status" value="1"/>
</dbReference>
<sequence length="240" mass="26347">MEIENSKLKVAVLTGGIGEERDISIQSGNYVTQALKEAGLNVVAADIQPDNMDILEDNSIDVFFVALHGKFGEDGQLQQILEDKSLTYTGSGPMASKLAFDKLAGKQRFANAGVTTPKVIKFDTQTDTKELEKQLLQLSERYVVKPVKQGSTIGVTIVDDPESALAAARQCLSNFGGCMIEEFIRGREITVGILEKQALPIIEIKTKTGFYDYQAKYIDEQTEYLFDTIENPAVTAKIKA</sequence>
<reference evidence="5" key="1">
    <citation type="journal article" date="2014" name="Front. Microbiol.">
        <title>High frequency of phylogenetically diverse reductive dehalogenase-homologous genes in deep subseafloor sedimentary metagenomes.</title>
        <authorList>
            <person name="Kawai M."/>
            <person name="Futagami T."/>
            <person name="Toyoda A."/>
            <person name="Takaki Y."/>
            <person name="Nishi S."/>
            <person name="Hori S."/>
            <person name="Arai W."/>
            <person name="Tsubouchi T."/>
            <person name="Morono Y."/>
            <person name="Uchiyama I."/>
            <person name="Ito T."/>
            <person name="Fujiyama A."/>
            <person name="Inagaki F."/>
            <person name="Takami H."/>
        </authorList>
    </citation>
    <scope>NUCLEOTIDE SEQUENCE</scope>
    <source>
        <strain evidence="5">Expedition CK06-06</strain>
    </source>
</reference>
<proteinExistence type="inferred from homology"/>
<dbReference type="InterPro" id="IPR016185">
    <property type="entry name" value="PreATP-grasp_dom_sf"/>
</dbReference>
<feature type="non-terminal residue" evidence="5">
    <location>
        <position position="240"/>
    </location>
</feature>
<gene>
    <name evidence="5" type="ORF">S03H2_52649</name>
</gene>
<evidence type="ECO:0000313" key="5">
    <source>
        <dbReference type="EMBL" id="GAH67623.1"/>
    </source>
</evidence>
<dbReference type="InterPro" id="IPR013815">
    <property type="entry name" value="ATP_grasp_subdomain_1"/>
</dbReference>
<dbReference type="AlphaFoldDB" id="X1JCZ2"/>
<keyword evidence="2" id="KW-0436">Ligase</keyword>
<name>X1JCZ2_9ZZZZ</name>
<dbReference type="GO" id="GO:0071555">
    <property type="term" value="P:cell wall organization"/>
    <property type="evidence" value="ECO:0007669"/>
    <property type="project" value="UniProtKB-KW"/>
</dbReference>
<keyword evidence="3" id="KW-0961">Cell wall biogenesis/degradation</keyword>
<dbReference type="Gene3D" id="3.40.50.20">
    <property type="match status" value="1"/>
</dbReference>
<evidence type="ECO:0000256" key="1">
    <source>
        <dbReference type="ARBA" id="ARBA00010871"/>
    </source>
</evidence>
<dbReference type="InterPro" id="IPR011761">
    <property type="entry name" value="ATP-grasp"/>
</dbReference>
<protein>
    <recommendedName>
        <fullName evidence="4">ATP-grasp domain-containing protein</fullName>
    </recommendedName>
</protein>
<dbReference type="Pfam" id="PF01820">
    <property type="entry name" value="Dala_Dala_lig_N"/>
    <property type="match status" value="1"/>
</dbReference>
<evidence type="ECO:0000256" key="2">
    <source>
        <dbReference type="ARBA" id="ARBA00022598"/>
    </source>
</evidence>
<accession>X1JCZ2</accession>
<dbReference type="GO" id="GO:0005524">
    <property type="term" value="F:ATP binding"/>
    <property type="evidence" value="ECO:0007669"/>
    <property type="project" value="InterPro"/>
</dbReference>
<comment type="similarity">
    <text evidence="1">Belongs to the D-alanine--D-alanine ligase family.</text>
</comment>
<dbReference type="InterPro" id="IPR011127">
    <property type="entry name" value="Dala_Dala_lig_N"/>
</dbReference>
<dbReference type="Pfam" id="PF07478">
    <property type="entry name" value="Dala_Dala_lig_C"/>
    <property type="match status" value="1"/>
</dbReference>
<dbReference type="InterPro" id="IPR011095">
    <property type="entry name" value="Dala_Dala_lig_C"/>
</dbReference>